<dbReference type="CDD" id="cd23163">
    <property type="entry name" value="Prefoldin_2"/>
    <property type="match status" value="1"/>
</dbReference>
<dbReference type="EMBL" id="HBEZ01002685">
    <property type="protein sequence ID" value="CAD8623878.1"/>
    <property type="molecule type" value="Transcribed_RNA"/>
</dbReference>
<dbReference type="PANTHER" id="PTHR13303">
    <property type="entry name" value="PREFOLDIN SUBUNIT 2"/>
    <property type="match status" value="1"/>
</dbReference>
<gene>
    <name evidence="4" type="ORF">CCUR1050_LOCUS1553</name>
</gene>
<feature type="signal peptide" evidence="3">
    <location>
        <begin position="1"/>
        <end position="20"/>
    </location>
</feature>
<dbReference type="GO" id="GO:0016272">
    <property type="term" value="C:prefoldin complex"/>
    <property type="evidence" value="ECO:0007669"/>
    <property type="project" value="InterPro"/>
</dbReference>
<feature type="chain" id="PRO_5031370675" description="Prefoldin subunit 2" evidence="3">
    <location>
        <begin position="21"/>
        <end position="188"/>
    </location>
</feature>
<proteinExistence type="inferred from homology"/>
<comment type="similarity">
    <text evidence="1">Belongs to the prefoldin subunit beta family.</text>
</comment>
<dbReference type="InterPro" id="IPR002777">
    <property type="entry name" value="PFD_beta-like"/>
</dbReference>
<dbReference type="AlphaFoldDB" id="A0A7S0LVU9"/>
<dbReference type="SUPFAM" id="SSF46579">
    <property type="entry name" value="Prefoldin"/>
    <property type="match status" value="1"/>
</dbReference>
<dbReference type="GO" id="GO:0051082">
    <property type="term" value="F:unfolded protein binding"/>
    <property type="evidence" value="ECO:0007669"/>
    <property type="project" value="InterPro"/>
</dbReference>
<keyword evidence="3" id="KW-0732">Signal</keyword>
<organism evidence="4">
    <name type="scientific">Cryptomonas curvata</name>
    <dbReference type="NCBI Taxonomy" id="233186"/>
    <lineage>
        <taxon>Eukaryota</taxon>
        <taxon>Cryptophyceae</taxon>
        <taxon>Cryptomonadales</taxon>
        <taxon>Cryptomonadaceae</taxon>
        <taxon>Cryptomonas</taxon>
    </lineage>
</organism>
<name>A0A7S0LVU9_9CRYP</name>
<accession>A0A7S0LVU9</accession>
<dbReference type="InterPro" id="IPR009053">
    <property type="entry name" value="Prefoldin"/>
</dbReference>
<evidence type="ECO:0000256" key="2">
    <source>
        <dbReference type="ARBA" id="ARBA00023186"/>
    </source>
</evidence>
<sequence length="188" mass="21079">MANIRHRMLLLRFPAQLVLWCILCSISEECLVSEKTQIFKHGRSVWAENRCLHSPSGLGIRLRGGNDVGQDTSDQDKALLDQLQGMKNECNVIAQRISSLEQERDDHDVVQAILGDFPPARRCYRSVGGILMERTVADVVPEIRSEWGKLSKAIQELANLAQEKHRAIEAFQAEHSIRIVRGSPGVAD</sequence>
<evidence type="ECO:0008006" key="5">
    <source>
        <dbReference type="Google" id="ProtNLM"/>
    </source>
</evidence>
<dbReference type="Pfam" id="PF01920">
    <property type="entry name" value="Prefoldin_2"/>
    <property type="match status" value="1"/>
</dbReference>
<protein>
    <recommendedName>
        <fullName evidence="5">Prefoldin subunit 2</fullName>
    </recommendedName>
</protein>
<dbReference type="GO" id="GO:0006457">
    <property type="term" value="P:protein folding"/>
    <property type="evidence" value="ECO:0007669"/>
    <property type="project" value="InterPro"/>
</dbReference>
<evidence type="ECO:0000256" key="1">
    <source>
        <dbReference type="ARBA" id="ARBA00008045"/>
    </source>
</evidence>
<reference evidence="4" key="1">
    <citation type="submission" date="2021-01" db="EMBL/GenBank/DDBJ databases">
        <authorList>
            <person name="Corre E."/>
            <person name="Pelletier E."/>
            <person name="Niang G."/>
            <person name="Scheremetjew M."/>
            <person name="Finn R."/>
            <person name="Kale V."/>
            <person name="Holt S."/>
            <person name="Cochrane G."/>
            <person name="Meng A."/>
            <person name="Brown T."/>
            <person name="Cohen L."/>
        </authorList>
    </citation>
    <scope>NUCLEOTIDE SEQUENCE</scope>
    <source>
        <strain evidence="4">CCAP979/52</strain>
    </source>
</reference>
<keyword evidence="2" id="KW-0143">Chaperone</keyword>
<evidence type="ECO:0000313" key="4">
    <source>
        <dbReference type="EMBL" id="CAD8623878.1"/>
    </source>
</evidence>
<evidence type="ECO:0000256" key="3">
    <source>
        <dbReference type="SAM" id="SignalP"/>
    </source>
</evidence>
<dbReference type="Gene3D" id="1.10.287.370">
    <property type="match status" value="1"/>
</dbReference>
<dbReference type="InterPro" id="IPR027235">
    <property type="entry name" value="PFD2"/>
</dbReference>